<dbReference type="AlphaFoldDB" id="A0A8J7UJ42"/>
<reference evidence="1" key="1">
    <citation type="submission" date="2021-03" db="EMBL/GenBank/DDBJ databases">
        <title>Genome sequencing and assembly of Tianweitania sediminis.</title>
        <authorList>
            <person name="Chhetri G."/>
        </authorList>
    </citation>
    <scope>NUCLEOTIDE SEQUENCE</scope>
    <source>
        <strain evidence="1">Z8</strain>
    </source>
</reference>
<dbReference type="Proteomes" id="UP000666240">
    <property type="component" value="Unassembled WGS sequence"/>
</dbReference>
<evidence type="ECO:0008006" key="3">
    <source>
        <dbReference type="Google" id="ProtNLM"/>
    </source>
</evidence>
<comment type="caution">
    <text evidence="1">The sequence shown here is derived from an EMBL/GenBank/DDBJ whole genome shotgun (WGS) entry which is preliminary data.</text>
</comment>
<gene>
    <name evidence="1" type="ORF">J5Y06_13185</name>
</gene>
<evidence type="ECO:0000313" key="2">
    <source>
        <dbReference type="Proteomes" id="UP000666240"/>
    </source>
</evidence>
<name>A0A8J7UJ42_9HYPH</name>
<protein>
    <recommendedName>
        <fullName evidence="3">Phage protein</fullName>
    </recommendedName>
</protein>
<sequence length="159" mass="16641">MTPADLALIKNAQNQLITLCGGIDAAKLISGYGRSTVGRWADVGDPTIMPTPAKIRLQKHCKLPLVTSAEALIFGRRLSDPVEEDSSEKCLMTVLAGIFAGKGELSSYFAIAIADGVLSANELTGLDRLVAELVRGAEEYQKASAAAKAKGGLKLARAG</sequence>
<dbReference type="EMBL" id="JAGIYY010000004">
    <property type="protein sequence ID" value="MBP0439608.1"/>
    <property type="molecule type" value="Genomic_DNA"/>
</dbReference>
<accession>A0A8J7UJ42</accession>
<dbReference type="RefSeq" id="WP_209335649.1">
    <property type="nucleotide sequence ID" value="NZ_JAGIYY010000004.1"/>
</dbReference>
<evidence type="ECO:0000313" key="1">
    <source>
        <dbReference type="EMBL" id="MBP0439608.1"/>
    </source>
</evidence>
<proteinExistence type="predicted"/>
<keyword evidence="2" id="KW-1185">Reference proteome</keyword>
<organism evidence="1 2">
    <name type="scientific">Tianweitania sediminis</name>
    <dbReference type="NCBI Taxonomy" id="1502156"/>
    <lineage>
        <taxon>Bacteria</taxon>
        <taxon>Pseudomonadati</taxon>
        <taxon>Pseudomonadota</taxon>
        <taxon>Alphaproteobacteria</taxon>
        <taxon>Hyphomicrobiales</taxon>
        <taxon>Phyllobacteriaceae</taxon>
        <taxon>Tianweitania</taxon>
    </lineage>
</organism>